<keyword evidence="3 8" id="KW-0812">Transmembrane</keyword>
<feature type="transmembrane region" description="Helical" evidence="8">
    <location>
        <begin position="344"/>
        <end position="367"/>
    </location>
</feature>
<feature type="domain" description="G-protein coupled receptors family 2 profile 2" evidence="10">
    <location>
        <begin position="187"/>
        <end position="452"/>
    </location>
</feature>
<organism evidence="11 12">
    <name type="scientific">Oryzias latipes</name>
    <name type="common">Japanese rice fish</name>
    <name type="synonym">Japanese killifish</name>
    <dbReference type="NCBI Taxonomy" id="8090"/>
    <lineage>
        <taxon>Eukaryota</taxon>
        <taxon>Metazoa</taxon>
        <taxon>Chordata</taxon>
        <taxon>Craniata</taxon>
        <taxon>Vertebrata</taxon>
        <taxon>Euteleostomi</taxon>
        <taxon>Actinopterygii</taxon>
        <taxon>Neopterygii</taxon>
        <taxon>Teleostei</taxon>
        <taxon>Neoteleostei</taxon>
        <taxon>Acanthomorphata</taxon>
        <taxon>Ovalentaria</taxon>
        <taxon>Atherinomorphae</taxon>
        <taxon>Beloniformes</taxon>
        <taxon>Adrianichthyidae</taxon>
        <taxon>Oryziinae</taxon>
        <taxon>Oryzias</taxon>
    </lineage>
</organism>
<dbReference type="Pfam" id="PF00002">
    <property type="entry name" value="7tm_2"/>
    <property type="match status" value="1"/>
</dbReference>
<evidence type="ECO:0000259" key="10">
    <source>
        <dbReference type="PROSITE" id="PS50261"/>
    </source>
</evidence>
<dbReference type="GO" id="GO:0004930">
    <property type="term" value="F:G protein-coupled receptor activity"/>
    <property type="evidence" value="ECO:0000318"/>
    <property type="project" value="GO_Central"/>
</dbReference>
<dbReference type="AlphaFoldDB" id="A0A3B3HNL4"/>
<evidence type="ECO:0000259" key="9">
    <source>
        <dbReference type="PROSITE" id="PS50221"/>
    </source>
</evidence>
<reference evidence="11 12" key="1">
    <citation type="journal article" date="2007" name="Nature">
        <title>The medaka draft genome and insights into vertebrate genome evolution.</title>
        <authorList>
            <person name="Kasahara M."/>
            <person name="Naruse K."/>
            <person name="Sasaki S."/>
            <person name="Nakatani Y."/>
            <person name="Qu W."/>
            <person name="Ahsan B."/>
            <person name="Yamada T."/>
            <person name="Nagayasu Y."/>
            <person name="Doi K."/>
            <person name="Kasai Y."/>
            <person name="Jindo T."/>
            <person name="Kobayashi D."/>
            <person name="Shimada A."/>
            <person name="Toyoda A."/>
            <person name="Kuroki Y."/>
            <person name="Fujiyama A."/>
            <person name="Sasaki T."/>
            <person name="Shimizu A."/>
            <person name="Asakawa S."/>
            <person name="Shimizu N."/>
            <person name="Hashimoto S."/>
            <person name="Yang J."/>
            <person name="Lee Y."/>
            <person name="Matsushima K."/>
            <person name="Sugano S."/>
            <person name="Sakaizumi M."/>
            <person name="Narita T."/>
            <person name="Ohishi K."/>
            <person name="Haga S."/>
            <person name="Ohta F."/>
            <person name="Nomoto H."/>
            <person name="Nogata K."/>
            <person name="Morishita T."/>
            <person name="Endo T."/>
            <person name="Shin-I T."/>
            <person name="Takeda H."/>
            <person name="Morishita S."/>
            <person name="Kohara Y."/>
        </authorList>
    </citation>
    <scope>NUCLEOTIDE SEQUENCE [LARGE SCALE GENOMIC DNA]</scope>
    <source>
        <strain evidence="11 12">Hd-rR</strain>
    </source>
</reference>
<reference evidence="11" key="3">
    <citation type="submission" date="2025-09" db="UniProtKB">
        <authorList>
            <consortium name="Ensembl"/>
        </authorList>
    </citation>
    <scope>IDENTIFICATION</scope>
    <source>
        <strain evidence="11">Hd-rR</strain>
    </source>
</reference>
<evidence type="ECO:0000256" key="5">
    <source>
        <dbReference type="ARBA" id="ARBA00023136"/>
    </source>
</evidence>
<evidence type="ECO:0000256" key="4">
    <source>
        <dbReference type="ARBA" id="ARBA00022989"/>
    </source>
</evidence>
<evidence type="ECO:0000256" key="6">
    <source>
        <dbReference type="ARBA" id="ARBA00023157"/>
    </source>
</evidence>
<dbReference type="FunFam" id="1.20.1070.10:FF:000058">
    <property type="entry name" value="Adhesion G protein-coupled receptor F5"/>
    <property type="match status" value="1"/>
</dbReference>
<evidence type="ECO:0000256" key="8">
    <source>
        <dbReference type="SAM" id="Phobius"/>
    </source>
</evidence>
<dbReference type="PANTHER" id="PTHR45813:SF4">
    <property type="entry name" value="ADHESION G PROTEIN-COUPLED RECEPTOR F5"/>
    <property type="match status" value="1"/>
</dbReference>
<dbReference type="GO" id="GO:0007166">
    <property type="term" value="P:cell surface receptor signaling pathway"/>
    <property type="evidence" value="ECO:0007669"/>
    <property type="project" value="InterPro"/>
</dbReference>
<dbReference type="Pfam" id="PF01825">
    <property type="entry name" value="GPS"/>
    <property type="match status" value="1"/>
</dbReference>
<dbReference type="SMART" id="SM00303">
    <property type="entry name" value="GPS"/>
    <property type="match status" value="1"/>
</dbReference>
<dbReference type="PROSITE" id="PS50261">
    <property type="entry name" value="G_PROTEIN_RECEP_F2_4"/>
    <property type="match status" value="1"/>
</dbReference>
<dbReference type="InterPro" id="IPR046338">
    <property type="entry name" value="GAIN_dom_sf"/>
</dbReference>
<evidence type="ECO:0000256" key="1">
    <source>
        <dbReference type="ARBA" id="ARBA00004141"/>
    </source>
</evidence>
<dbReference type="GO" id="GO:0016020">
    <property type="term" value="C:membrane"/>
    <property type="evidence" value="ECO:0007669"/>
    <property type="project" value="UniProtKB-SubCell"/>
</dbReference>
<feature type="transmembrane region" description="Helical" evidence="8">
    <location>
        <begin position="189"/>
        <end position="211"/>
    </location>
</feature>
<feature type="domain" description="GAIN-B" evidence="9">
    <location>
        <begin position="36"/>
        <end position="183"/>
    </location>
</feature>
<dbReference type="PROSITE" id="PS50221">
    <property type="entry name" value="GAIN_B"/>
    <property type="match status" value="1"/>
</dbReference>
<dbReference type="Proteomes" id="UP000001038">
    <property type="component" value="Chromosome 24"/>
</dbReference>
<proteinExistence type="inferred from homology"/>
<evidence type="ECO:0000313" key="12">
    <source>
        <dbReference type="Proteomes" id="UP000001038"/>
    </source>
</evidence>
<accession>A0A3B3HNL4</accession>
<dbReference type="InterPro" id="IPR000832">
    <property type="entry name" value="GPCR_2_secretin-like"/>
</dbReference>
<evidence type="ECO:0000256" key="7">
    <source>
        <dbReference type="ARBA" id="ARBA00023180"/>
    </source>
</evidence>
<dbReference type="PRINTS" id="PR00249">
    <property type="entry name" value="GPCRSECRETIN"/>
</dbReference>
<keyword evidence="7" id="KW-0325">Glycoprotein</keyword>
<dbReference type="Bgee" id="ENSORLG00000024720">
    <property type="expression patterns" value="Expressed in pharyngeal gill and 2 other cell types or tissues"/>
</dbReference>
<evidence type="ECO:0000256" key="2">
    <source>
        <dbReference type="ARBA" id="ARBA00007343"/>
    </source>
</evidence>
<keyword evidence="4 8" id="KW-1133">Transmembrane helix</keyword>
<feature type="transmembrane region" description="Helical" evidence="8">
    <location>
        <begin position="388"/>
        <end position="412"/>
    </location>
</feature>
<keyword evidence="6" id="KW-1015">Disulfide bond</keyword>
<dbReference type="Ensembl" id="ENSORLT00000043174.1">
    <property type="protein sequence ID" value="ENSORLP00000033328.1"/>
    <property type="gene ID" value="ENSORLG00000024720.1"/>
</dbReference>
<feature type="transmembrane region" description="Helical" evidence="8">
    <location>
        <begin position="268"/>
        <end position="288"/>
    </location>
</feature>
<feature type="transmembrane region" description="Helical" evidence="8">
    <location>
        <begin position="300"/>
        <end position="324"/>
    </location>
</feature>
<dbReference type="InterPro" id="IPR057244">
    <property type="entry name" value="GAIN_B"/>
</dbReference>
<dbReference type="InterPro" id="IPR000203">
    <property type="entry name" value="GPS"/>
</dbReference>
<name>A0A3B3HNL4_ORYLA</name>
<evidence type="ECO:0000256" key="3">
    <source>
        <dbReference type="ARBA" id="ARBA00022692"/>
    </source>
</evidence>
<feature type="transmembrane region" description="Helical" evidence="8">
    <location>
        <begin position="223"/>
        <end position="248"/>
    </location>
</feature>
<evidence type="ECO:0000313" key="11">
    <source>
        <dbReference type="Ensembl" id="ENSORLP00000033328.1"/>
    </source>
</evidence>
<dbReference type="InParanoid" id="A0A3B3HNL4"/>
<keyword evidence="12" id="KW-1185">Reference proteome</keyword>
<dbReference type="Gene3D" id="2.60.220.50">
    <property type="match status" value="1"/>
</dbReference>
<evidence type="ECO:0008006" key="13">
    <source>
        <dbReference type="Google" id="ProtNLM"/>
    </source>
</evidence>
<dbReference type="InterPro" id="IPR017981">
    <property type="entry name" value="GPCR_2-like_7TM"/>
</dbReference>
<dbReference type="Gene3D" id="1.20.1070.10">
    <property type="entry name" value="Rhodopsin 7-helix transmembrane proteins"/>
    <property type="match status" value="1"/>
</dbReference>
<reference evidence="11" key="2">
    <citation type="submission" date="2025-08" db="UniProtKB">
        <authorList>
            <consortium name="Ensembl"/>
        </authorList>
    </citation>
    <scope>IDENTIFICATION</scope>
    <source>
        <strain evidence="11">Hd-rR</strain>
    </source>
</reference>
<protein>
    <recommendedName>
        <fullName evidence="13">Adhesion G protein-coupled receptor F7</fullName>
    </recommendedName>
</protein>
<comment type="subcellular location">
    <subcellularLocation>
        <location evidence="1">Membrane</location>
        <topology evidence="1">Multi-pass membrane protein</topology>
    </subcellularLocation>
</comment>
<dbReference type="GeneTree" id="ENSGT00940000154603"/>
<feature type="transmembrane region" description="Helical" evidence="8">
    <location>
        <begin position="424"/>
        <end position="447"/>
    </location>
</feature>
<sequence length="452" mass="49863">RTKLRPLCLRGLSSLVRSRLHGRVTWGIPVSLPTEKARSIVTPLILFNKTSFSNNFNGDFNSSVVVDIQVTGATNLTVITFSSLDNVLLPRYLNINDSSNTINGKIALIQSSSRVSNISLTFDVFNDTLKNPICVFWNFSLFNGLGGWDDEGCFFVSDENGTVSCSCNHLTSFSVLMSPFVPKDPALDYITYAGVTISMVSLIICLIIEAIVWKEIRKNGTSLLRHVCIVNIALSLLIANIWFIIMAATVESGGDNGPICTAVTFFNHFFYLAMFFWMLDSALLLLFRTINVFGSGLSDMALLGIGFALGYGAPLIIASITIASTAGPKKYIQGCWLNWDDSKALLAFVIPVLVIILTNFIILIVVLHKIFRSRAQSAQSGDKNILFIIARSVAVLTPMFGLTWGLGIGLLVDPKNKGIHYSFAFFNSLQVKITHFLLFIYFFILVVQELES</sequence>
<comment type="similarity">
    <text evidence="2">Belongs to the G-protein coupled receptor 2 family. Adhesion G-protein coupled receptor (ADGR) subfamily.</text>
</comment>
<dbReference type="PANTHER" id="PTHR45813">
    <property type="entry name" value="IG-LIKE DOMAIN-CONTAINING PROTEIN"/>
    <property type="match status" value="1"/>
</dbReference>
<keyword evidence="5 8" id="KW-0472">Membrane</keyword>
<dbReference type="GO" id="GO:0007189">
    <property type="term" value="P:adenylate cyclase-activating G protein-coupled receptor signaling pathway"/>
    <property type="evidence" value="ECO:0000318"/>
    <property type="project" value="GO_Central"/>
</dbReference>
<dbReference type="InterPro" id="IPR051587">
    <property type="entry name" value="Adhesion_GPCR"/>
</dbReference>